<evidence type="ECO:0000259" key="9">
    <source>
        <dbReference type="Pfam" id="PF02687"/>
    </source>
</evidence>
<dbReference type="PANTHER" id="PTHR43738:SF1">
    <property type="entry name" value="HEMIN TRANSPORT SYSTEM PERMEASE PROTEIN HRTB-RELATED"/>
    <property type="match status" value="1"/>
</dbReference>
<dbReference type="RefSeq" id="WP_191268188.1">
    <property type="nucleotide sequence ID" value="NZ_BMXJ01000002.1"/>
</dbReference>
<dbReference type="Proteomes" id="UP000598217">
    <property type="component" value="Unassembled WGS sequence"/>
</dbReference>
<evidence type="ECO:0000313" key="12">
    <source>
        <dbReference type="Proteomes" id="UP000598217"/>
    </source>
</evidence>
<dbReference type="Pfam" id="PF12704">
    <property type="entry name" value="MacB_PCD"/>
    <property type="match status" value="1"/>
</dbReference>
<comment type="caution">
    <text evidence="11">The sequence shown here is derived from an EMBL/GenBank/DDBJ whole genome shotgun (WGS) entry which is preliminary data.</text>
</comment>
<comment type="similarity">
    <text evidence="7">Belongs to the ABC-4 integral membrane protein family.</text>
</comment>
<evidence type="ECO:0000259" key="10">
    <source>
        <dbReference type="Pfam" id="PF12704"/>
    </source>
</evidence>
<feature type="transmembrane region" description="Helical" evidence="8">
    <location>
        <begin position="295"/>
        <end position="317"/>
    </location>
</feature>
<feature type="transmembrane region" description="Helical" evidence="8">
    <location>
        <begin position="249"/>
        <end position="268"/>
    </location>
</feature>
<dbReference type="InterPro" id="IPR051125">
    <property type="entry name" value="ABC-4/HrtB_transporter"/>
</dbReference>
<evidence type="ECO:0000256" key="6">
    <source>
        <dbReference type="ARBA" id="ARBA00023136"/>
    </source>
</evidence>
<evidence type="ECO:0000256" key="7">
    <source>
        <dbReference type="ARBA" id="ARBA00038076"/>
    </source>
</evidence>
<proteinExistence type="inferred from homology"/>
<accession>A0ABR9HCP3</accession>
<name>A0ABR9HCP3_9ACTN</name>
<dbReference type="PANTHER" id="PTHR43738">
    <property type="entry name" value="ABC TRANSPORTER, MEMBRANE PROTEIN"/>
    <property type="match status" value="1"/>
</dbReference>
<evidence type="ECO:0000256" key="1">
    <source>
        <dbReference type="ARBA" id="ARBA00004651"/>
    </source>
</evidence>
<keyword evidence="12" id="KW-1185">Reference proteome</keyword>
<evidence type="ECO:0000256" key="2">
    <source>
        <dbReference type="ARBA" id="ARBA00022448"/>
    </source>
</evidence>
<evidence type="ECO:0000256" key="4">
    <source>
        <dbReference type="ARBA" id="ARBA00022692"/>
    </source>
</evidence>
<gene>
    <name evidence="11" type="ORF">H4W79_001013</name>
</gene>
<keyword evidence="6 8" id="KW-0472">Membrane</keyword>
<reference evidence="11 12" key="1">
    <citation type="submission" date="2020-10" db="EMBL/GenBank/DDBJ databases">
        <title>Sequencing the genomes of 1000 actinobacteria strains.</title>
        <authorList>
            <person name="Klenk H.-P."/>
        </authorList>
    </citation>
    <scope>NUCLEOTIDE SEQUENCE [LARGE SCALE GENOMIC DNA]</scope>
    <source>
        <strain evidence="11 12">DSM 45157</strain>
    </source>
</reference>
<feature type="domain" description="ABC3 transporter permease C-terminal" evidence="9">
    <location>
        <begin position="250"/>
        <end position="357"/>
    </location>
</feature>
<comment type="subcellular location">
    <subcellularLocation>
        <location evidence="1">Cell membrane</location>
        <topology evidence="1">Multi-pass membrane protein</topology>
    </subcellularLocation>
</comment>
<organism evidence="11 12">
    <name type="scientific">Nocardiopsis terrae</name>
    <dbReference type="NCBI Taxonomy" id="372655"/>
    <lineage>
        <taxon>Bacteria</taxon>
        <taxon>Bacillati</taxon>
        <taxon>Actinomycetota</taxon>
        <taxon>Actinomycetes</taxon>
        <taxon>Streptosporangiales</taxon>
        <taxon>Nocardiopsidaceae</taxon>
        <taxon>Nocardiopsis</taxon>
    </lineage>
</organism>
<dbReference type="InterPro" id="IPR025857">
    <property type="entry name" value="MacB_PCD"/>
</dbReference>
<evidence type="ECO:0000256" key="5">
    <source>
        <dbReference type="ARBA" id="ARBA00022989"/>
    </source>
</evidence>
<keyword evidence="5 8" id="KW-1133">Transmembrane helix</keyword>
<sequence>MFVALRDIRFSKGRFALMGSVVALITLLIVLLSGLTAGLADQSTSAVGNLPASRIAFGTSGDGDPEESYADSTVTRAQLDAWSAAEGVEWAEPVGVTRSRIEIDGGEGAAIALFGVVPGGRLAPGGLGADGGLVVSEEIAEDLGVAEGDTVTVAGTELTVDALAPTEHYSHTPAVWTGIGTWQELDPRVRHAEGEDAPIANVVASSVGPEEAAGAADEAAGTVSTTLSGSLRAIGSFSSENSSLVAMQGFLYAISALVIGAFLTVWTIQRSGDVAILKALGGSTRYLLRDALAQALIVLLLGTAAGGAAGVGLGALAGSALPFSLTAATTLGPVAAMVVLGMLGAVLAVRRITSVDPLTALGGVR</sequence>
<evidence type="ECO:0000256" key="3">
    <source>
        <dbReference type="ARBA" id="ARBA00022475"/>
    </source>
</evidence>
<feature type="domain" description="MacB-like periplasmic core" evidence="10">
    <location>
        <begin position="22"/>
        <end position="186"/>
    </location>
</feature>
<feature type="transmembrane region" description="Helical" evidence="8">
    <location>
        <begin position="323"/>
        <end position="349"/>
    </location>
</feature>
<keyword evidence="3" id="KW-1003">Cell membrane</keyword>
<evidence type="ECO:0000256" key="8">
    <source>
        <dbReference type="SAM" id="Phobius"/>
    </source>
</evidence>
<evidence type="ECO:0000313" key="11">
    <source>
        <dbReference type="EMBL" id="MBE1456799.1"/>
    </source>
</evidence>
<keyword evidence="2" id="KW-0813">Transport</keyword>
<dbReference type="EMBL" id="JADBDY010000001">
    <property type="protein sequence ID" value="MBE1456799.1"/>
    <property type="molecule type" value="Genomic_DNA"/>
</dbReference>
<dbReference type="InterPro" id="IPR003838">
    <property type="entry name" value="ABC3_permease_C"/>
</dbReference>
<keyword evidence="4 8" id="KW-0812">Transmembrane</keyword>
<dbReference type="Pfam" id="PF02687">
    <property type="entry name" value="FtsX"/>
    <property type="match status" value="1"/>
</dbReference>
<protein>
    <submittedName>
        <fullName evidence="11">ABC transport system permease protein</fullName>
    </submittedName>
</protein>